<keyword evidence="1" id="KW-1133">Transmembrane helix</keyword>
<feature type="transmembrane region" description="Helical" evidence="1">
    <location>
        <begin position="84"/>
        <end position="108"/>
    </location>
</feature>
<organism evidence="2">
    <name type="scientific">marine sediment metagenome</name>
    <dbReference type="NCBI Taxonomy" id="412755"/>
    <lineage>
        <taxon>unclassified sequences</taxon>
        <taxon>metagenomes</taxon>
        <taxon>ecological metagenomes</taxon>
    </lineage>
</organism>
<proteinExistence type="predicted"/>
<keyword evidence="1" id="KW-0812">Transmembrane</keyword>
<feature type="non-terminal residue" evidence="2">
    <location>
        <position position="1"/>
    </location>
</feature>
<evidence type="ECO:0000313" key="2">
    <source>
        <dbReference type="EMBL" id="GAI64010.1"/>
    </source>
</evidence>
<protein>
    <submittedName>
        <fullName evidence="2">Uncharacterized protein</fullName>
    </submittedName>
</protein>
<name>X1RLI0_9ZZZZ</name>
<comment type="caution">
    <text evidence="2">The sequence shown here is derived from an EMBL/GenBank/DDBJ whole genome shotgun (WGS) entry which is preliminary data.</text>
</comment>
<feature type="transmembrane region" description="Helical" evidence="1">
    <location>
        <begin position="183"/>
        <end position="203"/>
    </location>
</feature>
<dbReference type="AlphaFoldDB" id="X1RLI0"/>
<sequence length="209" mass="22522">YIYDGDAEVNIATFKIDPFTPSAWAAQKFADALESEARKKGARVLETKVYVDTTPLLWTDIRIEVVGTPLGEGVAAAPGIAVGIAPWLAIVLVCLAIIAVIVVATLAFKTVMEAFKKKPGLEDVKPAWGKEALILDIQDVEEYWERPPTPVETLEGMSEEELRDHLDQIAEEEVPPVPDMWPLLVLGGVGILGLGGVAAAYAMTKPTGE</sequence>
<reference evidence="2" key="1">
    <citation type="journal article" date="2014" name="Front. Microbiol.">
        <title>High frequency of phylogenetically diverse reductive dehalogenase-homologous genes in deep subseafloor sedimentary metagenomes.</title>
        <authorList>
            <person name="Kawai M."/>
            <person name="Futagami T."/>
            <person name="Toyoda A."/>
            <person name="Takaki Y."/>
            <person name="Nishi S."/>
            <person name="Hori S."/>
            <person name="Arai W."/>
            <person name="Tsubouchi T."/>
            <person name="Morono Y."/>
            <person name="Uchiyama I."/>
            <person name="Ito T."/>
            <person name="Fujiyama A."/>
            <person name="Inagaki F."/>
            <person name="Takami H."/>
        </authorList>
    </citation>
    <scope>NUCLEOTIDE SEQUENCE</scope>
    <source>
        <strain evidence="2">Expedition CK06-06</strain>
    </source>
</reference>
<keyword evidence="1" id="KW-0472">Membrane</keyword>
<dbReference type="EMBL" id="BARW01001802">
    <property type="protein sequence ID" value="GAI64010.1"/>
    <property type="molecule type" value="Genomic_DNA"/>
</dbReference>
<accession>X1RLI0</accession>
<evidence type="ECO:0000256" key="1">
    <source>
        <dbReference type="SAM" id="Phobius"/>
    </source>
</evidence>
<gene>
    <name evidence="2" type="ORF">S12H4_05438</name>
</gene>